<organism evidence="1">
    <name type="scientific">Phakopsora pachyrhizi</name>
    <name type="common">Asian soybean rust disease fungus</name>
    <dbReference type="NCBI Taxonomy" id="170000"/>
    <lineage>
        <taxon>Eukaryota</taxon>
        <taxon>Fungi</taxon>
        <taxon>Dikarya</taxon>
        <taxon>Basidiomycota</taxon>
        <taxon>Pucciniomycotina</taxon>
        <taxon>Pucciniomycetes</taxon>
        <taxon>Pucciniales</taxon>
        <taxon>Phakopsoraceae</taxon>
        <taxon>Phakopsora</taxon>
    </lineage>
</organism>
<evidence type="ECO:0000313" key="1">
    <source>
        <dbReference type="EMBL" id="ALL40762.1"/>
    </source>
</evidence>
<protein>
    <submittedName>
        <fullName evidence="1">Uncharacterized protein</fullName>
    </submittedName>
</protein>
<sequence length="61" mass="6688">MSYCTVLLTTMAPWVSCGSISHSSHSSYSVFPIQVSLTFFSTLPTYTDLSMLVPVLTNSFC</sequence>
<accession>A0A0S1MIQ4</accession>
<reference evidence="1" key="1">
    <citation type="submission" date="2015-07" db="EMBL/GenBank/DDBJ databases">
        <title>Elucidating the P. pachyrhizi secretome and potential effectors.</title>
        <authorList>
            <person name="de Carvalho M.C.C.G."/>
            <person name="Nascimento L.C."/>
            <person name="Darben L.M."/>
            <person name="Polizel-Podanosqui A.M."/>
            <person name="Lopes-Caitar V.S."/>
            <person name="Rocha C.S."/>
            <person name="Qi M."/>
            <person name="Carazolle M."/>
            <person name="Kuwahara M.K."/>
            <person name="Pereira G.A.G."/>
            <person name="Abdelnoor R.V."/>
            <person name="Whitham S.A."/>
            <person name="Marcelino-Guimaraes F.C."/>
        </authorList>
    </citation>
    <scope>NUCLEOTIDE SEQUENCE</scope>
</reference>
<dbReference type="EMBL" id="KT246671">
    <property type="protein sequence ID" value="ALL40762.1"/>
    <property type="molecule type" value="mRNA"/>
</dbReference>
<proteinExistence type="evidence at transcript level"/>
<dbReference type="AlphaFoldDB" id="A0A0S1MIQ4"/>
<name>A0A0S1MIQ4_PHAPC</name>